<feature type="domain" description="Peptidase M56" evidence="2">
    <location>
        <begin position="9"/>
        <end position="322"/>
    </location>
</feature>
<evidence type="ECO:0000259" key="2">
    <source>
        <dbReference type="Pfam" id="PF05569"/>
    </source>
</evidence>
<feature type="transmembrane region" description="Helical" evidence="1">
    <location>
        <begin position="336"/>
        <end position="356"/>
    </location>
</feature>
<accession>A0A5K7X9T1</accession>
<dbReference type="CDD" id="cd07341">
    <property type="entry name" value="M56_BlaR1_MecR1_like"/>
    <property type="match status" value="1"/>
</dbReference>
<dbReference type="Pfam" id="PF13620">
    <property type="entry name" value="CarboxypepD_reg"/>
    <property type="match status" value="1"/>
</dbReference>
<protein>
    <recommendedName>
        <fullName evidence="2">Peptidase M56 domain-containing protein</fullName>
    </recommendedName>
</protein>
<dbReference type="RefSeq" id="WP_152098986.1">
    <property type="nucleotide sequence ID" value="NZ_AP021861.1"/>
</dbReference>
<dbReference type="EMBL" id="AP021861">
    <property type="protein sequence ID" value="BBO33145.1"/>
    <property type="molecule type" value="Genomic_DNA"/>
</dbReference>
<evidence type="ECO:0000313" key="4">
    <source>
        <dbReference type="Proteomes" id="UP000326837"/>
    </source>
</evidence>
<dbReference type="PANTHER" id="PTHR34978:SF3">
    <property type="entry name" value="SLR0241 PROTEIN"/>
    <property type="match status" value="1"/>
</dbReference>
<organism evidence="3 4">
    <name type="scientific">Lacipirellula parvula</name>
    <dbReference type="NCBI Taxonomy" id="2650471"/>
    <lineage>
        <taxon>Bacteria</taxon>
        <taxon>Pseudomonadati</taxon>
        <taxon>Planctomycetota</taxon>
        <taxon>Planctomycetia</taxon>
        <taxon>Pirellulales</taxon>
        <taxon>Lacipirellulaceae</taxon>
        <taxon>Lacipirellula</taxon>
    </lineage>
</organism>
<dbReference type="InterPro" id="IPR008969">
    <property type="entry name" value="CarboxyPept-like_regulatory"/>
</dbReference>
<feature type="transmembrane region" description="Helical" evidence="1">
    <location>
        <begin position="12"/>
        <end position="33"/>
    </location>
</feature>
<dbReference type="AlphaFoldDB" id="A0A5K7X9T1"/>
<feature type="transmembrane region" description="Helical" evidence="1">
    <location>
        <begin position="129"/>
        <end position="151"/>
    </location>
</feature>
<dbReference type="Pfam" id="PF05569">
    <property type="entry name" value="Peptidase_M56"/>
    <property type="match status" value="1"/>
</dbReference>
<feature type="transmembrane region" description="Helical" evidence="1">
    <location>
        <begin position="42"/>
        <end position="66"/>
    </location>
</feature>
<dbReference type="PANTHER" id="PTHR34978">
    <property type="entry name" value="POSSIBLE SENSOR-TRANSDUCER PROTEIN BLAR"/>
    <property type="match status" value="1"/>
</dbReference>
<dbReference type="InterPro" id="IPR052173">
    <property type="entry name" value="Beta-lactam_resp_regulator"/>
</dbReference>
<keyword evidence="1" id="KW-0812">Transmembrane</keyword>
<evidence type="ECO:0000256" key="1">
    <source>
        <dbReference type="SAM" id="Phobius"/>
    </source>
</evidence>
<name>A0A5K7X9T1_9BACT</name>
<reference evidence="4" key="1">
    <citation type="submission" date="2019-10" db="EMBL/GenBank/DDBJ databases">
        <title>Lacipirellula parvula gen. nov., sp. nov., representing a lineage of planctomycetes widespread in freshwater anoxic habitats, and description of the family Lacipirellulaceae.</title>
        <authorList>
            <person name="Dedysh S.N."/>
            <person name="Kulichevskaya I.S."/>
            <person name="Beletsky A.V."/>
            <person name="Rakitin A.L."/>
            <person name="Mardanov A.V."/>
            <person name="Ivanova A.A."/>
            <person name="Saltykova V.X."/>
            <person name="Rijpstra W.I.C."/>
            <person name="Sinninghe Damste J.S."/>
            <person name="Ravin N.V."/>
        </authorList>
    </citation>
    <scope>NUCLEOTIDE SEQUENCE [LARGE SCALE GENOMIC DNA]</scope>
    <source>
        <strain evidence="4">PX69</strain>
    </source>
</reference>
<keyword evidence="4" id="KW-1185">Reference proteome</keyword>
<keyword evidence="1" id="KW-1133">Transmembrane helix</keyword>
<dbReference type="SUPFAM" id="SSF49464">
    <property type="entry name" value="Carboxypeptidase regulatory domain-like"/>
    <property type="match status" value="3"/>
</dbReference>
<proteinExistence type="predicted"/>
<dbReference type="InterPro" id="IPR008756">
    <property type="entry name" value="Peptidase_M56"/>
</dbReference>
<dbReference type="Gene3D" id="2.60.40.1120">
    <property type="entry name" value="Carboxypeptidase-like, regulatory domain"/>
    <property type="match status" value="1"/>
</dbReference>
<dbReference type="Proteomes" id="UP000326837">
    <property type="component" value="Chromosome"/>
</dbReference>
<evidence type="ECO:0000313" key="3">
    <source>
        <dbReference type="EMBL" id="BBO33145.1"/>
    </source>
</evidence>
<dbReference type="KEGG" id="lpav:PLANPX_2757"/>
<gene>
    <name evidence="3" type="ORF">PLANPX_2757</name>
</gene>
<sequence>MVAILNRLADAIVQQSLLVCVVFLLAAGTSWILRSASAHWRYLLWLLVLAKCLTPPMVNLSLPVLLPSTPLTEAPLADVPIEPTVVSQAQGVADESAAAATEIQDDAMTRVAIKARPAHDATRGLPIRAVLAAAWLLGCAAFGMLVAARIWRTHQELKCSRSAADGATLELVAELSRTLGMRTPPEVFTSAAAGQPFVWGWLTGSIYLPTDFQQLGDAPQRRTVLMHELAHVARWDAAMNHAQLFVQAIFFFHPLVWRANREIRKEREKCCDEIVLSSSLASPRQYCEAIVEMMAHAVHGRQAAPALAVAGEVEAVEERIAAMMTPHRRFARRASWAARWAVLAAACVVLPTALVVTSRAESPTEAAADATAAVAAGEGSWKKGQELEVRIVDAETQQPLPGVTLELQNQGEGIDFQDVREFATDANGRAVLQLSDLPPTAVRVYPTKESYVPLRVYWEGAPWAKLPAAITVPLTRATPIGGVVKNEAGEPISGVAVEIHYWATGEGKAPHIRANINAKTTTDEQGRWQIDKMPAEVEQDEVRIWFTHPDYVSDHVRRGYIPTPLYPSSSFQKLFDQKAVTAMRRGDDVRGQVVDETGKPIAGASINVDERYYWWSDEPPRATTDENGEFRIVGIEFKPNERLALHGQSPLYVAVQAAGYAPELIGVDKGGVIPPVTLRRGQTLRGRIVDTQGQPVEGVGVIERQWRGQRNRLGLGMKSNADGRFEITDAPADDIQYDFSKEGYMSVENLALKPGSEETIVTLKAPLKIKGAVIDAETREPIGQFTLLKGIDYGDGRAPEWPNFMTTQMAGGRFETSIDQEEFSWQLRVEAEGYMPAESRAFRPYKPDQGEIAWGVELHKAEPFSGTVLGLKGEPLAAADVYLSTTRTNLDGRKAVYHEGNRVTKTDTSGRFSLPPEVEPFCLVAIHPDGIAMVTEKEFAESTELRLEPWTADNEQLQIIRRPSPGQHVNFPKP</sequence>
<keyword evidence="1" id="KW-0472">Membrane</keyword>